<name>A0AB38PAH7_9ENTR</name>
<gene>
    <name evidence="1" type="ORF">EcCFBP13530_04720</name>
</gene>
<protein>
    <submittedName>
        <fullName evidence="1">Uncharacterized protein</fullName>
    </submittedName>
</protein>
<dbReference type="EMBL" id="QGAL01000001">
    <property type="protein sequence ID" value="TKK23462.1"/>
    <property type="molecule type" value="Genomic_DNA"/>
</dbReference>
<evidence type="ECO:0000313" key="1">
    <source>
        <dbReference type="EMBL" id="TKK23462.1"/>
    </source>
</evidence>
<organism evidence="1 2">
    <name type="scientific">Enterobacter cancerogenus</name>
    <dbReference type="NCBI Taxonomy" id="69218"/>
    <lineage>
        <taxon>Bacteria</taxon>
        <taxon>Pseudomonadati</taxon>
        <taxon>Pseudomonadota</taxon>
        <taxon>Gammaproteobacteria</taxon>
        <taxon>Enterobacterales</taxon>
        <taxon>Enterobacteriaceae</taxon>
        <taxon>Enterobacter</taxon>
        <taxon>Enterobacter cloacae complex</taxon>
    </lineage>
</organism>
<reference evidence="1 2" key="1">
    <citation type="journal article" date="2019" name="Sci. Rep.">
        <title>Differences in resource use lead to coexistence of seed-transmitted microbial populations.</title>
        <authorList>
            <person name="Torres-Cortes G."/>
            <person name="Garcia B.J."/>
            <person name="Compant S."/>
            <person name="Rezki S."/>
            <person name="Jones P."/>
            <person name="Preveaux A."/>
            <person name="Briand M."/>
            <person name="Roulet A."/>
            <person name="Bouchez O."/>
            <person name="Jacobson D."/>
            <person name="Barret M."/>
        </authorList>
    </citation>
    <scope>NUCLEOTIDE SEQUENCE [LARGE SCALE GENOMIC DNA]</scope>
    <source>
        <strain evidence="1 2">CFBP13530</strain>
    </source>
</reference>
<sequence length="62" mass="7307">MLRGESILTLNEFFAIIRNLKVISNTWSDLWVMLYLTQFKLVQLLELKFDDAQNNRLVFAAT</sequence>
<accession>A0AB38PAH7</accession>
<evidence type="ECO:0000313" key="2">
    <source>
        <dbReference type="Proteomes" id="UP000306327"/>
    </source>
</evidence>
<dbReference type="AlphaFoldDB" id="A0AB38PAH7"/>
<dbReference type="Proteomes" id="UP000306327">
    <property type="component" value="Unassembled WGS sequence"/>
</dbReference>
<comment type="caution">
    <text evidence="1">The sequence shown here is derived from an EMBL/GenBank/DDBJ whole genome shotgun (WGS) entry which is preliminary data.</text>
</comment>
<proteinExistence type="predicted"/>